<evidence type="ECO:0000256" key="1">
    <source>
        <dbReference type="ARBA" id="ARBA00004141"/>
    </source>
</evidence>
<keyword evidence="6" id="KW-0675">Receptor</keyword>
<comment type="subcellular location">
    <subcellularLocation>
        <location evidence="1">Membrane</location>
        <topology evidence="1">Multi-pass membrane protein</topology>
    </subcellularLocation>
</comment>
<keyword evidence="3 8" id="KW-1133">Transmembrane helix</keyword>
<name>A0ABQ9FHW1_TEGGR</name>
<evidence type="ECO:0000313" key="10">
    <source>
        <dbReference type="EMBL" id="KAJ8315761.1"/>
    </source>
</evidence>
<evidence type="ECO:0000256" key="3">
    <source>
        <dbReference type="ARBA" id="ARBA00022989"/>
    </source>
</evidence>
<keyword evidence="7" id="KW-0807">Transducer</keyword>
<dbReference type="PANTHER" id="PTHR24243:SF208">
    <property type="entry name" value="PYROKININ-1 RECEPTOR"/>
    <property type="match status" value="1"/>
</dbReference>
<accession>A0ABQ9FHW1</accession>
<gene>
    <name evidence="10" type="ORF">KUTeg_007911</name>
</gene>
<keyword evidence="5 8" id="KW-0472">Membrane</keyword>
<comment type="caution">
    <text evidence="10">The sequence shown here is derived from an EMBL/GenBank/DDBJ whole genome shotgun (WGS) entry which is preliminary data.</text>
</comment>
<evidence type="ECO:0000256" key="8">
    <source>
        <dbReference type="SAM" id="Phobius"/>
    </source>
</evidence>
<dbReference type="Proteomes" id="UP001217089">
    <property type="component" value="Unassembled WGS sequence"/>
</dbReference>
<keyword evidence="2 8" id="KW-0812">Transmembrane</keyword>
<evidence type="ECO:0000259" key="9">
    <source>
        <dbReference type="PROSITE" id="PS50262"/>
    </source>
</evidence>
<dbReference type="EMBL" id="JARBDR010000337">
    <property type="protein sequence ID" value="KAJ8315761.1"/>
    <property type="molecule type" value="Genomic_DNA"/>
</dbReference>
<protein>
    <recommendedName>
        <fullName evidence="9">G-protein coupled receptors family 1 profile domain-containing protein</fullName>
    </recommendedName>
</protein>
<evidence type="ECO:0000256" key="5">
    <source>
        <dbReference type="ARBA" id="ARBA00023136"/>
    </source>
</evidence>
<feature type="transmembrane region" description="Helical" evidence="8">
    <location>
        <begin position="98"/>
        <end position="117"/>
    </location>
</feature>
<keyword evidence="4" id="KW-0297">G-protein coupled receptor</keyword>
<keyword evidence="11" id="KW-1185">Reference proteome</keyword>
<dbReference type="InterPro" id="IPR017452">
    <property type="entry name" value="GPCR_Rhodpsn_7TM"/>
</dbReference>
<dbReference type="SUPFAM" id="SSF81321">
    <property type="entry name" value="Family A G protein-coupled receptor-like"/>
    <property type="match status" value="1"/>
</dbReference>
<dbReference type="PANTHER" id="PTHR24243">
    <property type="entry name" value="G-PROTEIN COUPLED RECEPTOR"/>
    <property type="match status" value="1"/>
</dbReference>
<evidence type="ECO:0000256" key="6">
    <source>
        <dbReference type="ARBA" id="ARBA00023170"/>
    </source>
</evidence>
<dbReference type="PROSITE" id="PS50262">
    <property type="entry name" value="G_PROTEIN_RECEP_F1_2"/>
    <property type="match status" value="1"/>
</dbReference>
<proteinExistence type="predicted"/>
<evidence type="ECO:0000256" key="4">
    <source>
        <dbReference type="ARBA" id="ARBA00023040"/>
    </source>
</evidence>
<reference evidence="10 11" key="1">
    <citation type="submission" date="2022-12" db="EMBL/GenBank/DDBJ databases">
        <title>Chromosome-level genome of Tegillarca granosa.</title>
        <authorList>
            <person name="Kim J."/>
        </authorList>
    </citation>
    <scope>NUCLEOTIDE SEQUENCE [LARGE SCALE GENOMIC DNA]</scope>
    <source>
        <strain evidence="10">Teg-2019</strain>
        <tissue evidence="10">Adductor muscle</tissue>
    </source>
</reference>
<feature type="transmembrane region" description="Helical" evidence="8">
    <location>
        <begin position="60"/>
        <end position="86"/>
    </location>
</feature>
<organism evidence="10 11">
    <name type="scientific">Tegillarca granosa</name>
    <name type="common">Malaysian cockle</name>
    <name type="synonym">Anadara granosa</name>
    <dbReference type="NCBI Taxonomy" id="220873"/>
    <lineage>
        <taxon>Eukaryota</taxon>
        <taxon>Metazoa</taxon>
        <taxon>Spiralia</taxon>
        <taxon>Lophotrochozoa</taxon>
        <taxon>Mollusca</taxon>
        <taxon>Bivalvia</taxon>
        <taxon>Autobranchia</taxon>
        <taxon>Pteriomorphia</taxon>
        <taxon>Arcoida</taxon>
        <taxon>Arcoidea</taxon>
        <taxon>Arcidae</taxon>
        <taxon>Tegillarca</taxon>
    </lineage>
</organism>
<feature type="domain" description="G-protein coupled receptors family 1 profile" evidence="9">
    <location>
        <begin position="78"/>
        <end position="121"/>
    </location>
</feature>
<evidence type="ECO:0000256" key="7">
    <source>
        <dbReference type="ARBA" id="ARBA00023224"/>
    </source>
</evidence>
<sequence length="121" mass="13665">MAQANDSFQDFIDDYGIIFLNNKEPHQSVIFFGNRTDIAMEITDNYVRQVLGNKSQPLPVAVAFTVAYITVFLTGIFGSVSICMVLHRNRYMRTNLNILLLNLAVVNMISLVIVSIAKFPY</sequence>
<evidence type="ECO:0000313" key="11">
    <source>
        <dbReference type="Proteomes" id="UP001217089"/>
    </source>
</evidence>
<evidence type="ECO:0000256" key="2">
    <source>
        <dbReference type="ARBA" id="ARBA00022692"/>
    </source>
</evidence>
<dbReference type="Gene3D" id="1.20.1070.10">
    <property type="entry name" value="Rhodopsin 7-helix transmembrane proteins"/>
    <property type="match status" value="1"/>
</dbReference>